<dbReference type="GO" id="GO:0016705">
    <property type="term" value="F:oxidoreductase activity, acting on paired donors, with incorporation or reduction of molecular oxygen"/>
    <property type="evidence" value="ECO:0007669"/>
    <property type="project" value="InterPro"/>
</dbReference>
<evidence type="ECO:0008006" key="4">
    <source>
        <dbReference type="Google" id="ProtNLM"/>
    </source>
</evidence>
<accession>A0AAU9MEW1</accession>
<dbReference type="GO" id="GO:0020037">
    <property type="term" value="F:heme binding"/>
    <property type="evidence" value="ECO:0007669"/>
    <property type="project" value="InterPro"/>
</dbReference>
<dbReference type="Proteomes" id="UP001157418">
    <property type="component" value="Unassembled WGS sequence"/>
</dbReference>
<dbReference type="PANTHER" id="PTHR47951">
    <property type="entry name" value="OS08G0547900 PROTEIN"/>
    <property type="match status" value="1"/>
</dbReference>
<proteinExistence type="predicted"/>
<keyword evidence="1" id="KW-0560">Oxidoreductase</keyword>
<name>A0AAU9MEW1_9ASTR</name>
<comment type="caution">
    <text evidence="2">The sequence shown here is derived from an EMBL/GenBank/DDBJ whole genome shotgun (WGS) entry which is preliminary data.</text>
</comment>
<protein>
    <recommendedName>
        <fullName evidence="4">Cytochrome P450</fullName>
    </recommendedName>
</protein>
<dbReference type="Pfam" id="PF00067">
    <property type="entry name" value="p450"/>
    <property type="match status" value="1"/>
</dbReference>
<dbReference type="InterPro" id="IPR002401">
    <property type="entry name" value="Cyt_P450_E_grp-I"/>
</dbReference>
<organism evidence="2 3">
    <name type="scientific">Lactuca virosa</name>
    <dbReference type="NCBI Taxonomy" id="75947"/>
    <lineage>
        <taxon>Eukaryota</taxon>
        <taxon>Viridiplantae</taxon>
        <taxon>Streptophyta</taxon>
        <taxon>Embryophyta</taxon>
        <taxon>Tracheophyta</taxon>
        <taxon>Spermatophyta</taxon>
        <taxon>Magnoliopsida</taxon>
        <taxon>eudicotyledons</taxon>
        <taxon>Gunneridae</taxon>
        <taxon>Pentapetalae</taxon>
        <taxon>asterids</taxon>
        <taxon>campanulids</taxon>
        <taxon>Asterales</taxon>
        <taxon>Asteraceae</taxon>
        <taxon>Cichorioideae</taxon>
        <taxon>Cichorieae</taxon>
        <taxon>Lactucinae</taxon>
        <taxon>Lactuca</taxon>
    </lineage>
</organism>
<dbReference type="GO" id="GO:0005506">
    <property type="term" value="F:iron ion binding"/>
    <property type="evidence" value="ECO:0007669"/>
    <property type="project" value="InterPro"/>
</dbReference>
<dbReference type="PRINTS" id="PR00463">
    <property type="entry name" value="EP450I"/>
</dbReference>
<evidence type="ECO:0000256" key="1">
    <source>
        <dbReference type="ARBA" id="ARBA00023002"/>
    </source>
</evidence>
<evidence type="ECO:0000313" key="2">
    <source>
        <dbReference type="EMBL" id="CAH1424307.1"/>
    </source>
</evidence>
<dbReference type="PANTHER" id="PTHR47951:SF7">
    <property type="entry name" value="FLAVONOID 3',5'-HYDROXYLASE-LIKE ISOFORM X1"/>
    <property type="match status" value="1"/>
</dbReference>
<dbReference type="AlphaFoldDB" id="A0AAU9MEW1"/>
<gene>
    <name evidence="2" type="ORF">LVIROSA_LOCUS11518</name>
</gene>
<sequence length="114" mass="13003">MDELLLYQDIMVAGTETTTTLIEWAMAEIMQNDDIMKKVQQELEEIVGLDNIVEESHLPKLQYLDAAIKETFWLHTVVPLILPWSPSQDCIVGGYTISKGCTVFLNVWAIHRNP</sequence>
<evidence type="ECO:0000313" key="3">
    <source>
        <dbReference type="Proteomes" id="UP001157418"/>
    </source>
</evidence>
<dbReference type="InterPro" id="IPR001128">
    <property type="entry name" value="Cyt_P450"/>
</dbReference>
<dbReference type="SUPFAM" id="SSF48264">
    <property type="entry name" value="Cytochrome P450"/>
    <property type="match status" value="1"/>
</dbReference>
<dbReference type="GO" id="GO:0004497">
    <property type="term" value="F:monooxygenase activity"/>
    <property type="evidence" value="ECO:0007669"/>
    <property type="project" value="InterPro"/>
</dbReference>
<dbReference type="EMBL" id="CAKMRJ010001499">
    <property type="protein sequence ID" value="CAH1424307.1"/>
    <property type="molecule type" value="Genomic_DNA"/>
</dbReference>
<dbReference type="InterPro" id="IPR036396">
    <property type="entry name" value="Cyt_P450_sf"/>
</dbReference>
<keyword evidence="3" id="KW-1185">Reference proteome</keyword>
<dbReference type="Gene3D" id="1.10.630.10">
    <property type="entry name" value="Cytochrome P450"/>
    <property type="match status" value="1"/>
</dbReference>
<reference evidence="2 3" key="1">
    <citation type="submission" date="2022-01" db="EMBL/GenBank/DDBJ databases">
        <authorList>
            <person name="Xiong W."/>
            <person name="Schranz E."/>
        </authorList>
    </citation>
    <scope>NUCLEOTIDE SEQUENCE [LARGE SCALE GENOMIC DNA]</scope>
</reference>